<evidence type="ECO:0000313" key="3">
    <source>
        <dbReference type="Proteomes" id="UP001595886"/>
    </source>
</evidence>
<keyword evidence="3" id="KW-1185">Reference proteome</keyword>
<reference evidence="3" key="1">
    <citation type="journal article" date="2019" name="Int. J. Syst. Evol. Microbiol.">
        <title>The Global Catalogue of Microorganisms (GCM) 10K type strain sequencing project: providing services to taxonomists for standard genome sequencing and annotation.</title>
        <authorList>
            <consortium name="The Broad Institute Genomics Platform"/>
            <consortium name="The Broad Institute Genome Sequencing Center for Infectious Disease"/>
            <person name="Wu L."/>
            <person name="Ma J."/>
        </authorList>
    </citation>
    <scope>NUCLEOTIDE SEQUENCE [LARGE SCALE GENOMIC DNA]</scope>
    <source>
        <strain evidence="3">CCUG 30340</strain>
    </source>
</reference>
<protein>
    <submittedName>
        <fullName evidence="2">Uncharacterized protein</fullName>
    </submittedName>
</protein>
<proteinExistence type="predicted"/>
<gene>
    <name evidence="2" type="ORF">ACFO6Q_06800</name>
</gene>
<dbReference type="Proteomes" id="UP001595886">
    <property type="component" value="Unassembled WGS sequence"/>
</dbReference>
<evidence type="ECO:0000256" key="1">
    <source>
        <dbReference type="SAM" id="SignalP"/>
    </source>
</evidence>
<dbReference type="RefSeq" id="WP_380019842.1">
    <property type="nucleotide sequence ID" value="NZ_JBHSHD010000006.1"/>
</dbReference>
<sequence length="100" mass="10466">MNGLSRRRRILRSVLVAIGVALANVPASAGEDLRVDWYSINGGAANASAGGGYELRGSVGQAVVGSSWGGDYELTAGFWQARRASCATDPERIFCNGFEG</sequence>
<comment type="caution">
    <text evidence="2">The sequence shown here is derived from an EMBL/GenBank/DDBJ whole genome shotgun (WGS) entry which is preliminary data.</text>
</comment>
<feature type="signal peptide" evidence="1">
    <location>
        <begin position="1"/>
        <end position="29"/>
    </location>
</feature>
<feature type="chain" id="PRO_5045298579" evidence="1">
    <location>
        <begin position="30"/>
        <end position="100"/>
    </location>
</feature>
<organism evidence="2 3">
    <name type="scientific">Dokdonella ginsengisoli</name>
    <dbReference type="NCBI Taxonomy" id="363846"/>
    <lineage>
        <taxon>Bacteria</taxon>
        <taxon>Pseudomonadati</taxon>
        <taxon>Pseudomonadota</taxon>
        <taxon>Gammaproteobacteria</taxon>
        <taxon>Lysobacterales</taxon>
        <taxon>Rhodanobacteraceae</taxon>
        <taxon>Dokdonella</taxon>
    </lineage>
</organism>
<keyword evidence="1" id="KW-0732">Signal</keyword>
<evidence type="ECO:0000313" key="2">
    <source>
        <dbReference type="EMBL" id="MFC4820023.1"/>
    </source>
</evidence>
<dbReference type="EMBL" id="JBHSHD010000006">
    <property type="protein sequence ID" value="MFC4820023.1"/>
    <property type="molecule type" value="Genomic_DNA"/>
</dbReference>
<name>A0ABV9QRP2_9GAMM</name>
<accession>A0ABV9QRP2</accession>